<accession>A0ABW2KG60</accession>
<comment type="caution">
    <text evidence="2">The sequence shown here is derived from an EMBL/GenBank/DDBJ whole genome shotgun (WGS) entry which is preliminary data.</text>
</comment>
<organism evidence="2 3">
    <name type="scientific">Marinactinospora rubrisoli</name>
    <dbReference type="NCBI Taxonomy" id="2715399"/>
    <lineage>
        <taxon>Bacteria</taxon>
        <taxon>Bacillati</taxon>
        <taxon>Actinomycetota</taxon>
        <taxon>Actinomycetes</taxon>
        <taxon>Streptosporangiales</taxon>
        <taxon>Nocardiopsidaceae</taxon>
        <taxon>Marinactinospora</taxon>
    </lineage>
</organism>
<reference evidence="3" key="1">
    <citation type="journal article" date="2019" name="Int. J. Syst. Evol. Microbiol.">
        <title>The Global Catalogue of Microorganisms (GCM) 10K type strain sequencing project: providing services to taxonomists for standard genome sequencing and annotation.</title>
        <authorList>
            <consortium name="The Broad Institute Genomics Platform"/>
            <consortium name="The Broad Institute Genome Sequencing Center for Infectious Disease"/>
            <person name="Wu L."/>
            <person name="Ma J."/>
        </authorList>
    </citation>
    <scope>NUCLEOTIDE SEQUENCE [LARGE SCALE GENOMIC DNA]</scope>
    <source>
        <strain evidence="3">CGMCC 4.7382</strain>
    </source>
</reference>
<keyword evidence="1" id="KW-0732">Signal</keyword>
<keyword evidence="3" id="KW-1185">Reference proteome</keyword>
<proteinExistence type="predicted"/>
<dbReference type="SUPFAM" id="SSF49695">
    <property type="entry name" value="gamma-Crystallin-like"/>
    <property type="match status" value="1"/>
</dbReference>
<sequence>MKLRLAVLMAAVAALVPAGATASHAAVPQQDDIIRIPAGQTYCPDGYVCLFRDYNYQGGGYGFRSGTSIGFLGDIGFNDQMSSWANDSGQRYCWYFDAYYQGEVHDMLPGYRVNVTPRENDQASSLRPC</sequence>
<dbReference type="InterPro" id="IPR011024">
    <property type="entry name" value="G_crystallin-like"/>
</dbReference>
<dbReference type="EMBL" id="JBHTBH010000006">
    <property type="protein sequence ID" value="MFC7328942.1"/>
    <property type="molecule type" value="Genomic_DNA"/>
</dbReference>
<dbReference type="RefSeq" id="WP_379871594.1">
    <property type="nucleotide sequence ID" value="NZ_JBHTBH010000006.1"/>
</dbReference>
<evidence type="ECO:0000256" key="1">
    <source>
        <dbReference type="SAM" id="SignalP"/>
    </source>
</evidence>
<evidence type="ECO:0000313" key="2">
    <source>
        <dbReference type="EMBL" id="MFC7328942.1"/>
    </source>
</evidence>
<dbReference type="Proteomes" id="UP001596540">
    <property type="component" value="Unassembled WGS sequence"/>
</dbReference>
<dbReference type="Pfam" id="PF03995">
    <property type="entry name" value="Inhibitor_I36"/>
    <property type="match status" value="1"/>
</dbReference>
<protein>
    <submittedName>
        <fullName evidence="2">Peptidase inhibitor family I36 protein</fullName>
    </submittedName>
</protein>
<feature type="signal peptide" evidence="1">
    <location>
        <begin position="1"/>
        <end position="25"/>
    </location>
</feature>
<gene>
    <name evidence="2" type="ORF">ACFQRF_14440</name>
</gene>
<evidence type="ECO:0000313" key="3">
    <source>
        <dbReference type="Proteomes" id="UP001596540"/>
    </source>
</evidence>
<feature type="chain" id="PRO_5047304705" evidence="1">
    <location>
        <begin position="26"/>
        <end position="129"/>
    </location>
</feature>
<name>A0ABW2KG60_9ACTN</name>
<dbReference type="Gene3D" id="2.60.20.10">
    <property type="entry name" value="Crystallins"/>
    <property type="match status" value="1"/>
</dbReference>